<keyword evidence="2" id="KW-1185">Reference proteome</keyword>
<organism evidence="1 2">
    <name type="scientific">Actinophytocola algeriensis</name>
    <dbReference type="NCBI Taxonomy" id="1768010"/>
    <lineage>
        <taxon>Bacteria</taxon>
        <taxon>Bacillati</taxon>
        <taxon>Actinomycetota</taxon>
        <taxon>Actinomycetes</taxon>
        <taxon>Pseudonocardiales</taxon>
        <taxon>Pseudonocardiaceae</taxon>
    </lineage>
</organism>
<gene>
    <name evidence="1" type="ORF">FHR82_001007</name>
</gene>
<comment type="caution">
    <text evidence="1">The sequence shown here is derived from an EMBL/GenBank/DDBJ whole genome shotgun (WGS) entry which is preliminary data.</text>
</comment>
<sequence length="71" mass="7659">MRNHTGSEREMIIDCDSCVVRGLACGDCVVSVLLGVPPNVEIDALEQRAIDTLGRAGIVPRLRLEPVDRSA</sequence>
<evidence type="ECO:0000313" key="2">
    <source>
        <dbReference type="Proteomes" id="UP000520767"/>
    </source>
</evidence>
<proteinExistence type="predicted"/>
<dbReference type="Proteomes" id="UP000520767">
    <property type="component" value="Unassembled WGS sequence"/>
</dbReference>
<dbReference type="AlphaFoldDB" id="A0A7W7VC99"/>
<reference evidence="1 2" key="1">
    <citation type="submission" date="2020-08" db="EMBL/GenBank/DDBJ databases">
        <title>Genomic Encyclopedia of Type Strains, Phase III (KMG-III): the genomes of soil and plant-associated and newly described type strains.</title>
        <authorList>
            <person name="Whitman W."/>
        </authorList>
    </citation>
    <scope>NUCLEOTIDE SEQUENCE [LARGE SCALE GENOMIC DNA]</scope>
    <source>
        <strain evidence="1 2">CECT 8960</strain>
    </source>
</reference>
<protein>
    <submittedName>
        <fullName evidence="1">Uncharacterized protein</fullName>
    </submittedName>
</protein>
<name>A0A7W7VC99_9PSEU</name>
<dbReference type="EMBL" id="JACHJQ010000001">
    <property type="protein sequence ID" value="MBB4904797.1"/>
    <property type="molecule type" value="Genomic_DNA"/>
</dbReference>
<dbReference type="RefSeq" id="WP_225943946.1">
    <property type="nucleotide sequence ID" value="NZ_JACHJQ010000001.1"/>
</dbReference>
<evidence type="ECO:0000313" key="1">
    <source>
        <dbReference type="EMBL" id="MBB4904797.1"/>
    </source>
</evidence>
<accession>A0A7W7VC99</accession>